<proteinExistence type="predicted"/>
<dbReference type="Gene3D" id="2.110.10.10">
    <property type="entry name" value="Hemopexin-like domain"/>
    <property type="match status" value="1"/>
</dbReference>
<keyword evidence="3" id="KW-1185">Reference proteome</keyword>
<name>A0AAE0HVF1_9PEZI</name>
<dbReference type="InterPro" id="IPR018487">
    <property type="entry name" value="Hemopexin-like_repeat"/>
</dbReference>
<evidence type="ECO:0000313" key="2">
    <source>
        <dbReference type="EMBL" id="KAK3313332.1"/>
    </source>
</evidence>
<dbReference type="SUPFAM" id="SSF50923">
    <property type="entry name" value="Hemopexin-like domain"/>
    <property type="match status" value="1"/>
</dbReference>
<evidence type="ECO:0000256" key="1">
    <source>
        <dbReference type="PROSITE-ProRule" id="PRU01011"/>
    </source>
</evidence>
<dbReference type="Proteomes" id="UP001283341">
    <property type="component" value="Unassembled WGS sequence"/>
</dbReference>
<sequence length="237" mass="26061">MVNGKTCFEEPSINEAYFFKSERYARIKYTPSTNDDTITYGPTAISAEWKTLVQAGFSSIDAAFAIRDKDHANQIYVFSGTSYVRIKFFPGTPDEKILNGPTSIVSGWASLDKAGFKSVDAVLPIMNGGYEGQAYVFKGDQYVRVKVNPGVHRGDTITYGPASIKENWTSLAKVGFKTVDAVLSVSGAKGYENQAYFFYGDEYVRVKVAPGVRGGDEITYGPAKIAENWKSLKSLGW</sequence>
<dbReference type="SMART" id="SM00120">
    <property type="entry name" value="HX"/>
    <property type="match status" value="3"/>
</dbReference>
<comment type="caution">
    <text evidence="2">The sequence shown here is derived from an EMBL/GenBank/DDBJ whole genome shotgun (WGS) entry which is preliminary data.</text>
</comment>
<protein>
    <submittedName>
        <fullName evidence="2">Hemopexin-like domain-containing protein</fullName>
    </submittedName>
</protein>
<feature type="repeat" description="Hemopexin" evidence="1">
    <location>
        <begin position="57"/>
        <end position="111"/>
    </location>
</feature>
<gene>
    <name evidence="2" type="ORF">B0H66DRAFT_522270</name>
</gene>
<dbReference type="AlphaFoldDB" id="A0AAE0HVF1"/>
<organism evidence="2 3">
    <name type="scientific">Apodospora peruviana</name>
    <dbReference type="NCBI Taxonomy" id="516989"/>
    <lineage>
        <taxon>Eukaryota</taxon>
        <taxon>Fungi</taxon>
        <taxon>Dikarya</taxon>
        <taxon>Ascomycota</taxon>
        <taxon>Pezizomycotina</taxon>
        <taxon>Sordariomycetes</taxon>
        <taxon>Sordariomycetidae</taxon>
        <taxon>Sordariales</taxon>
        <taxon>Lasiosphaeriaceae</taxon>
        <taxon>Apodospora</taxon>
    </lineage>
</organism>
<reference evidence="2" key="1">
    <citation type="journal article" date="2023" name="Mol. Phylogenet. Evol.">
        <title>Genome-scale phylogeny and comparative genomics of the fungal order Sordariales.</title>
        <authorList>
            <person name="Hensen N."/>
            <person name="Bonometti L."/>
            <person name="Westerberg I."/>
            <person name="Brannstrom I.O."/>
            <person name="Guillou S."/>
            <person name="Cros-Aarteil S."/>
            <person name="Calhoun S."/>
            <person name="Haridas S."/>
            <person name="Kuo A."/>
            <person name="Mondo S."/>
            <person name="Pangilinan J."/>
            <person name="Riley R."/>
            <person name="LaButti K."/>
            <person name="Andreopoulos B."/>
            <person name="Lipzen A."/>
            <person name="Chen C."/>
            <person name="Yan M."/>
            <person name="Daum C."/>
            <person name="Ng V."/>
            <person name="Clum A."/>
            <person name="Steindorff A."/>
            <person name="Ohm R.A."/>
            <person name="Martin F."/>
            <person name="Silar P."/>
            <person name="Natvig D.O."/>
            <person name="Lalanne C."/>
            <person name="Gautier V."/>
            <person name="Ament-Velasquez S.L."/>
            <person name="Kruys A."/>
            <person name="Hutchinson M.I."/>
            <person name="Powell A.J."/>
            <person name="Barry K."/>
            <person name="Miller A.N."/>
            <person name="Grigoriev I.V."/>
            <person name="Debuchy R."/>
            <person name="Gladieux P."/>
            <person name="Hiltunen Thoren M."/>
            <person name="Johannesson H."/>
        </authorList>
    </citation>
    <scope>NUCLEOTIDE SEQUENCE</scope>
    <source>
        <strain evidence="2">CBS 118394</strain>
    </source>
</reference>
<dbReference type="PROSITE" id="PS51642">
    <property type="entry name" value="HEMOPEXIN_2"/>
    <property type="match status" value="1"/>
</dbReference>
<dbReference type="EMBL" id="JAUEDM010000007">
    <property type="protein sequence ID" value="KAK3313332.1"/>
    <property type="molecule type" value="Genomic_DNA"/>
</dbReference>
<dbReference type="InterPro" id="IPR036375">
    <property type="entry name" value="Hemopexin-like_dom_sf"/>
</dbReference>
<reference evidence="2" key="2">
    <citation type="submission" date="2023-06" db="EMBL/GenBank/DDBJ databases">
        <authorList>
            <consortium name="Lawrence Berkeley National Laboratory"/>
            <person name="Haridas S."/>
            <person name="Hensen N."/>
            <person name="Bonometti L."/>
            <person name="Westerberg I."/>
            <person name="Brannstrom I.O."/>
            <person name="Guillou S."/>
            <person name="Cros-Aarteil S."/>
            <person name="Calhoun S."/>
            <person name="Kuo A."/>
            <person name="Mondo S."/>
            <person name="Pangilinan J."/>
            <person name="Riley R."/>
            <person name="Labutti K."/>
            <person name="Andreopoulos B."/>
            <person name="Lipzen A."/>
            <person name="Chen C."/>
            <person name="Yanf M."/>
            <person name="Daum C."/>
            <person name="Ng V."/>
            <person name="Clum A."/>
            <person name="Steindorff A."/>
            <person name="Ohm R."/>
            <person name="Martin F."/>
            <person name="Silar P."/>
            <person name="Natvig D."/>
            <person name="Lalanne C."/>
            <person name="Gautier V."/>
            <person name="Ament-Velasquez S.L."/>
            <person name="Kruys A."/>
            <person name="Hutchinson M.I."/>
            <person name="Powell A.J."/>
            <person name="Barry K."/>
            <person name="Miller A.N."/>
            <person name="Grigoriev I.V."/>
            <person name="Debuchy R."/>
            <person name="Gladieux P."/>
            <person name="Thoren M.H."/>
            <person name="Johannesson H."/>
        </authorList>
    </citation>
    <scope>NUCLEOTIDE SEQUENCE</scope>
    <source>
        <strain evidence="2">CBS 118394</strain>
    </source>
</reference>
<accession>A0AAE0HVF1</accession>
<evidence type="ECO:0000313" key="3">
    <source>
        <dbReference type="Proteomes" id="UP001283341"/>
    </source>
</evidence>